<feature type="transmembrane region" description="Helical" evidence="1">
    <location>
        <begin position="164"/>
        <end position="187"/>
    </location>
</feature>
<dbReference type="Proteomes" id="UP000031967">
    <property type="component" value="Unassembled WGS sequence"/>
</dbReference>
<comment type="caution">
    <text evidence="2">The sequence shown here is derived from an EMBL/GenBank/DDBJ whole genome shotgun (WGS) entry which is preliminary data.</text>
</comment>
<feature type="transmembrane region" description="Helical" evidence="1">
    <location>
        <begin position="89"/>
        <end position="112"/>
    </location>
</feature>
<gene>
    <name evidence="2" type="ORF">SD70_03910</name>
</gene>
<evidence type="ECO:0000313" key="2">
    <source>
        <dbReference type="EMBL" id="KIL42006.1"/>
    </source>
</evidence>
<dbReference type="RefSeq" id="WP_041045820.1">
    <property type="nucleotide sequence ID" value="NZ_JXAK01000004.1"/>
</dbReference>
<organism evidence="2 3">
    <name type="scientific">Gordoniibacillus kamchatkensis</name>
    <dbReference type="NCBI Taxonomy" id="1590651"/>
    <lineage>
        <taxon>Bacteria</taxon>
        <taxon>Bacillati</taxon>
        <taxon>Bacillota</taxon>
        <taxon>Bacilli</taxon>
        <taxon>Bacillales</taxon>
        <taxon>Paenibacillaceae</taxon>
        <taxon>Gordoniibacillus</taxon>
    </lineage>
</organism>
<evidence type="ECO:0000313" key="3">
    <source>
        <dbReference type="Proteomes" id="UP000031967"/>
    </source>
</evidence>
<protein>
    <recommendedName>
        <fullName evidence="4">Intracellular septation protein A</fullName>
    </recommendedName>
</protein>
<feature type="transmembrane region" description="Helical" evidence="1">
    <location>
        <begin position="7"/>
        <end position="25"/>
    </location>
</feature>
<name>A0ABR5AM27_9BACL</name>
<dbReference type="NCBIfam" id="NF041646">
    <property type="entry name" value="VC0807_fam"/>
    <property type="match status" value="1"/>
</dbReference>
<accession>A0ABR5AM27</accession>
<keyword evidence="3" id="KW-1185">Reference proteome</keyword>
<evidence type="ECO:0000256" key="1">
    <source>
        <dbReference type="SAM" id="Phobius"/>
    </source>
</evidence>
<feature type="transmembrane region" description="Helical" evidence="1">
    <location>
        <begin position="58"/>
        <end position="77"/>
    </location>
</feature>
<proteinExistence type="predicted"/>
<keyword evidence="1" id="KW-0812">Transmembrane</keyword>
<feature type="transmembrane region" description="Helical" evidence="1">
    <location>
        <begin position="133"/>
        <end position="158"/>
    </location>
</feature>
<feature type="transmembrane region" description="Helical" evidence="1">
    <location>
        <begin position="31"/>
        <end position="51"/>
    </location>
</feature>
<keyword evidence="1" id="KW-0472">Membrane</keyword>
<dbReference type="EMBL" id="JXAK01000004">
    <property type="protein sequence ID" value="KIL42006.1"/>
    <property type="molecule type" value="Genomic_DNA"/>
</dbReference>
<keyword evidence="1" id="KW-1133">Transmembrane helix</keyword>
<sequence>MSKRAYVIFTLLINGIVPWALYVWLSDYMSSIAALSIATLVPLADNLVHLAKHRKLDAFGSLMLFTFLLTIALVLFGGSEKMLLVRESLITASVGLIFLGSLCFRRPIMYYLALRFIGGSEFPSNWNYAYFRFVLRLMTFVWGIMLTMEAAVRVVMVFRLSTATYLALSNFVLYGFIGAALLWTIAYRRHSGAKFARIKQHAA</sequence>
<evidence type="ECO:0008006" key="4">
    <source>
        <dbReference type="Google" id="ProtNLM"/>
    </source>
</evidence>
<reference evidence="2 3" key="1">
    <citation type="submission" date="2014-12" db="EMBL/GenBank/DDBJ databases">
        <title>Draft genome sequence of Paenibacillus kamchatkensis strain B-2647.</title>
        <authorList>
            <person name="Karlyshev A.V."/>
            <person name="Kudryashova E.B."/>
        </authorList>
    </citation>
    <scope>NUCLEOTIDE SEQUENCE [LARGE SCALE GENOMIC DNA]</scope>
    <source>
        <strain evidence="2 3">VKM B-2647</strain>
    </source>
</reference>